<keyword evidence="6 14" id="KW-0479">Metal-binding</keyword>
<evidence type="ECO:0000256" key="4">
    <source>
        <dbReference type="ARBA" id="ARBA00022670"/>
    </source>
</evidence>
<comment type="caution">
    <text evidence="17">The sequence shown here is derived from an EMBL/GenBank/DDBJ whole genome shotgun (WGS) entry which is preliminary data.</text>
</comment>
<keyword evidence="12" id="KW-0129">CBS domain</keyword>
<protein>
    <recommendedName>
        <fullName evidence="14">Zinc metalloprotease</fullName>
    </recommendedName>
</protein>
<evidence type="ECO:0000256" key="7">
    <source>
        <dbReference type="ARBA" id="ARBA00022737"/>
    </source>
</evidence>
<name>A0ABT0X3D1_9ACTN</name>
<keyword evidence="13 14" id="KW-0472">Membrane</keyword>
<dbReference type="GO" id="GO:0008233">
    <property type="term" value="F:peptidase activity"/>
    <property type="evidence" value="ECO:0007669"/>
    <property type="project" value="UniProtKB-KW"/>
</dbReference>
<dbReference type="SUPFAM" id="SSF54631">
    <property type="entry name" value="CBS-domain pair"/>
    <property type="match status" value="1"/>
</dbReference>
<evidence type="ECO:0000259" key="16">
    <source>
        <dbReference type="Pfam" id="PF02163"/>
    </source>
</evidence>
<dbReference type="Pfam" id="PF02163">
    <property type="entry name" value="Peptidase_M50"/>
    <property type="match status" value="2"/>
</dbReference>
<dbReference type="Proteomes" id="UP001167160">
    <property type="component" value="Unassembled WGS sequence"/>
</dbReference>
<evidence type="ECO:0000256" key="1">
    <source>
        <dbReference type="ARBA" id="ARBA00004651"/>
    </source>
</evidence>
<dbReference type="PIRSF" id="PIRSF006404">
    <property type="entry name" value="UCP006404_Pept_M50_CBS"/>
    <property type="match status" value="1"/>
</dbReference>
<gene>
    <name evidence="17" type="ORF">M1E25_06695</name>
</gene>
<organism evidence="17 18">
    <name type="scientific">Streptomyces meridianus</name>
    <dbReference type="NCBI Taxonomy" id="2938945"/>
    <lineage>
        <taxon>Bacteria</taxon>
        <taxon>Bacillati</taxon>
        <taxon>Actinomycetota</taxon>
        <taxon>Actinomycetes</taxon>
        <taxon>Kitasatosporales</taxon>
        <taxon>Streptomycetaceae</taxon>
        <taxon>Streptomyces</taxon>
    </lineage>
</organism>
<keyword evidence="3 14" id="KW-1003">Cell membrane</keyword>
<dbReference type="EMBL" id="JAMQGM010000015">
    <property type="protein sequence ID" value="MCM2577044.1"/>
    <property type="molecule type" value="Genomic_DNA"/>
</dbReference>
<feature type="domain" description="Peptidase M50" evidence="16">
    <location>
        <begin position="141"/>
        <end position="198"/>
    </location>
</feature>
<keyword evidence="10 14" id="KW-1133">Transmembrane helix</keyword>
<evidence type="ECO:0000256" key="12">
    <source>
        <dbReference type="ARBA" id="ARBA00023122"/>
    </source>
</evidence>
<keyword evidence="4 14" id="KW-0645">Protease</keyword>
<dbReference type="InterPro" id="IPR046342">
    <property type="entry name" value="CBS_dom_sf"/>
</dbReference>
<keyword evidence="7" id="KW-0677">Repeat</keyword>
<feature type="transmembrane region" description="Helical" evidence="14">
    <location>
        <begin position="136"/>
        <end position="159"/>
    </location>
</feature>
<dbReference type="InterPro" id="IPR000644">
    <property type="entry name" value="CBS_dom"/>
</dbReference>
<dbReference type="PANTHER" id="PTHR39188">
    <property type="entry name" value="MEMBRANE-ASSOCIATED ZINC METALLOPROTEASE M50B"/>
    <property type="match status" value="1"/>
</dbReference>
<keyword evidence="9 14" id="KW-0862">Zinc</keyword>
<evidence type="ECO:0000313" key="17">
    <source>
        <dbReference type="EMBL" id="MCM2577044.1"/>
    </source>
</evidence>
<keyword evidence="11 14" id="KW-0482">Metalloprotease</keyword>
<comment type="similarity">
    <text evidence="2 14">Belongs to the peptidase M50B family.</text>
</comment>
<evidence type="ECO:0000256" key="3">
    <source>
        <dbReference type="ARBA" id="ARBA00022475"/>
    </source>
</evidence>
<evidence type="ECO:0000256" key="2">
    <source>
        <dbReference type="ARBA" id="ARBA00007931"/>
    </source>
</evidence>
<proteinExistence type="inferred from homology"/>
<keyword evidence="5 14" id="KW-0812">Transmembrane</keyword>
<reference evidence="17" key="1">
    <citation type="journal article" date="2023" name="Int. J. Syst. Evol. Microbiol.">
        <title>Streptomyces meridianus sp. nov. isolated from brackish water of the Tagus estuary in Alcochete, Portugal.</title>
        <authorList>
            <person name="Santos J.D.N."/>
            <person name="Klimek D."/>
            <person name="Calusinska M."/>
            <person name="Lobo Da Cunha A."/>
            <person name="Catita J."/>
            <person name="Goncalves H."/>
            <person name="Gonzalez I."/>
            <person name="Reyes F."/>
            <person name="Lage O.M."/>
        </authorList>
    </citation>
    <scope>NUCLEOTIDE SEQUENCE</scope>
    <source>
        <strain evidence="17">MTZ3.1</strain>
    </source>
</reference>
<feature type="domain" description="CBS" evidence="15">
    <location>
        <begin position="311"/>
        <end position="363"/>
    </location>
</feature>
<evidence type="ECO:0000256" key="9">
    <source>
        <dbReference type="ARBA" id="ARBA00022833"/>
    </source>
</evidence>
<evidence type="ECO:0000256" key="8">
    <source>
        <dbReference type="ARBA" id="ARBA00022801"/>
    </source>
</evidence>
<comment type="cofactor">
    <cofactor evidence="14">
        <name>Zn(2+)</name>
        <dbReference type="ChEBI" id="CHEBI:29105"/>
    </cofactor>
    <text evidence="14">Binds 1 zinc ion per subunit.</text>
</comment>
<comment type="subcellular location">
    <subcellularLocation>
        <location evidence="1 14">Cell membrane</location>
        <topology evidence="1 14">Multi-pass membrane protein</topology>
    </subcellularLocation>
</comment>
<evidence type="ECO:0000256" key="6">
    <source>
        <dbReference type="ARBA" id="ARBA00022723"/>
    </source>
</evidence>
<evidence type="ECO:0000259" key="15">
    <source>
        <dbReference type="Pfam" id="PF00571"/>
    </source>
</evidence>
<feature type="transmembrane region" description="Helical" evidence="14">
    <location>
        <begin position="213"/>
        <end position="230"/>
    </location>
</feature>
<dbReference type="Pfam" id="PF00571">
    <property type="entry name" value="CBS"/>
    <property type="match status" value="1"/>
</dbReference>
<evidence type="ECO:0000256" key="11">
    <source>
        <dbReference type="ARBA" id="ARBA00023049"/>
    </source>
</evidence>
<evidence type="ECO:0000256" key="13">
    <source>
        <dbReference type="ARBA" id="ARBA00023136"/>
    </source>
</evidence>
<dbReference type="GO" id="GO:0006508">
    <property type="term" value="P:proteolysis"/>
    <property type="evidence" value="ECO:0007669"/>
    <property type="project" value="UniProtKB-KW"/>
</dbReference>
<dbReference type="InterPro" id="IPR016483">
    <property type="entry name" value="UCP006404_Pept_M50_CBS"/>
</dbReference>
<evidence type="ECO:0000256" key="14">
    <source>
        <dbReference type="PIRNR" id="PIRNR006404"/>
    </source>
</evidence>
<dbReference type="RefSeq" id="WP_251411163.1">
    <property type="nucleotide sequence ID" value="NZ_JAMQGM010000015.1"/>
</dbReference>
<dbReference type="InterPro" id="IPR008915">
    <property type="entry name" value="Peptidase_M50"/>
</dbReference>
<sequence>MNGSVRIGQILGVPLRMHWSVPLLIVLLAYTLGRETLPVWTPGRSATVYTVASVAGAVLLMASLLAHEAAHAATAKRSGVPVQDVTLWALGGMTRMDRPGTARVAFRVAVSGPAVSLIVGGAAYGAGIGIHAWLGWALPAAVLVWLGGANVLLGVFNLLPAAPLDGGRVVQALLWWRTGDRERAERAAGRSGQVLGVLLLVLGWITFVRGAPGGLWLALIGFFVMVVAGAERRQAVLTTTLSGVRVSDAMSAPVATGPDWVSVGRFIDEVAARSRHSVLPLLDFEGRPSGVVSLARLARVPVPQRESLRVRDVAVPRAQSTFATADEPLADVLQRGRPGVAGLPVLVVDGEHLEGIVTAHDVNRLTQKRTLRGAAKG</sequence>
<feature type="transmembrane region" description="Helical" evidence="14">
    <location>
        <begin position="187"/>
        <end position="207"/>
    </location>
</feature>
<evidence type="ECO:0000313" key="18">
    <source>
        <dbReference type="Proteomes" id="UP001167160"/>
    </source>
</evidence>
<feature type="domain" description="Peptidase M50" evidence="16">
    <location>
        <begin position="56"/>
        <end position="127"/>
    </location>
</feature>
<dbReference type="Gene3D" id="3.10.580.10">
    <property type="entry name" value="CBS-domain"/>
    <property type="match status" value="1"/>
</dbReference>
<feature type="transmembrane region" description="Helical" evidence="14">
    <location>
        <begin position="46"/>
        <end position="67"/>
    </location>
</feature>
<evidence type="ECO:0000256" key="5">
    <source>
        <dbReference type="ARBA" id="ARBA00022692"/>
    </source>
</evidence>
<keyword evidence="18" id="KW-1185">Reference proteome</keyword>
<keyword evidence="8 14" id="KW-0378">Hydrolase</keyword>
<accession>A0ABT0X3D1</accession>
<dbReference type="PANTHER" id="PTHR39188:SF3">
    <property type="entry name" value="STAGE IV SPORULATION PROTEIN FB"/>
    <property type="match status" value="1"/>
</dbReference>
<feature type="transmembrane region" description="Helical" evidence="14">
    <location>
        <begin position="104"/>
        <end position="124"/>
    </location>
</feature>
<evidence type="ECO:0000256" key="10">
    <source>
        <dbReference type="ARBA" id="ARBA00022989"/>
    </source>
</evidence>